<dbReference type="Gene3D" id="2.60.200.10">
    <property type="match status" value="1"/>
</dbReference>
<comment type="subcellular location">
    <subcellularLocation>
        <location evidence="7">Cytoplasm</location>
    </subcellularLocation>
    <subcellularLocation>
        <location evidence="7">Nucleus</location>
    </subcellularLocation>
</comment>
<dbReference type="Pfam" id="PF03166">
    <property type="entry name" value="MH2"/>
    <property type="match status" value="1"/>
</dbReference>
<evidence type="ECO:0000256" key="1">
    <source>
        <dbReference type="ARBA" id="ARBA00005545"/>
    </source>
</evidence>
<evidence type="ECO:0000256" key="7">
    <source>
        <dbReference type="RuleBase" id="RU361195"/>
    </source>
</evidence>
<dbReference type="SMART" id="SM00524">
    <property type="entry name" value="DWB"/>
    <property type="match status" value="1"/>
</dbReference>
<dbReference type="PROSITE" id="PS51076">
    <property type="entry name" value="MH2"/>
    <property type="match status" value="1"/>
</dbReference>
<dbReference type="InterPro" id="IPR008984">
    <property type="entry name" value="SMAD_FHA_dom_sf"/>
</dbReference>
<dbReference type="GO" id="GO:0030509">
    <property type="term" value="P:BMP signaling pathway"/>
    <property type="evidence" value="ECO:0007669"/>
    <property type="project" value="TreeGrafter"/>
</dbReference>
<dbReference type="InterPro" id="IPR003619">
    <property type="entry name" value="MAD_homology1_Dwarfin-type"/>
</dbReference>
<dbReference type="Gene3D" id="3.90.520.10">
    <property type="entry name" value="SMAD MH1 domain"/>
    <property type="match status" value="1"/>
</dbReference>
<keyword evidence="6 7" id="KW-0539">Nucleus</keyword>
<dbReference type="PROSITE" id="PS51075">
    <property type="entry name" value="MH1"/>
    <property type="match status" value="1"/>
</dbReference>
<dbReference type="GO" id="GO:0071144">
    <property type="term" value="C:heteromeric SMAD protein complex"/>
    <property type="evidence" value="ECO:0007669"/>
    <property type="project" value="TreeGrafter"/>
</dbReference>
<comment type="similarity">
    <text evidence="1 7">Belongs to the dwarfin/SMAD family.</text>
</comment>
<feature type="region of interest" description="Disordered" evidence="8">
    <location>
        <begin position="97"/>
        <end position="175"/>
    </location>
</feature>
<evidence type="ECO:0000313" key="12">
    <source>
        <dbReference type="WBParaSite" id="PSAMB.scaffold13468size2253.g35491.t1"/>
    </source>
</evidence>
<dbReference type="GO" id="GO:0000981">
    <property type="term" value="F:DNA-binding transcription factor activity, RNA polymerase II-specific"/>
    <property type="evidence" value="ECO:0007669"/>
    <property type="project" value="TreeGrafter"/>
</dbReference>
<accession>A0A914UXP2</accession>
<feature type="compositionally biased region" description="Low complexity" evidence="8">
    <location>
        <begin position="190"/>
        <end position="214"/>
    </location>
</feature>
<evidence type="ECO:0000313" key="11">
    <source>
        <dbReference type="Proteomes" id="UP000887566"/>
    </source>
</evidence>
<dbReference type="InterPro" id="IPR001132">
    <property type="entry name" value="SMAD_dom_Dwarfin-type"/>
</dbReference>
<dbReference type="SMART" id="SM00523">
    <property type="entry name" value="DWA"/>
    <property type="match status" value="1"/>
</dbReference>
<dbReference type="GO" id="GO:0046872">
    <property type="term" value="F:metal ion binding"/>
    <property type="evidence" value="ECO:0007669"/>
    <property type="project" value="UniProtKB-KW"/>
</dbReference>
<evidence type="ECO:0000259" key="10">
    <source>
        <dbReference type="PROSITE" id="PS51076"/>
    </source>
</evidence>
<dbReference type="GO" id="GO:0009653">
    <property type="term" value="P:anatomical structure morphogenesis"/>
    <property type="evidence" value="ECO:0007669"/>
    <property type="project" value="TreeGrafter"/>
</dbReference>
<dbReference type="GO" id="GO:0070411">
    <property type="term" value="F:I-SMAD binding"/>
    <property type="evidence" value="ECO:0007669"/>
    <property type="project" value="TreeGrafter"/>
</dbReference>
<dbReference type="GO" id="GO:0009791">
    <property type="term" value="P:post-embryonic development"/>
    <property type="evidence" value="ECO:0007669"/>
    <property type="project" value="UniProtKB-ARBA"/>
</dbReference>
<evidence type="ECO:0000256" key="4">
    <source>
        <dbReference type="ARBA" id="ARBA00023015"/>
    </source>
</evidence>
<dbReference type="AlphaFoldDB" id="A0A914UXP2"/>
<dbReference type="InterPro" id="IPR013790">
    <property type="entry name" value="Dwarfin"/>
</dbReference>
<evidence type="ECO:0000256" key="2">
    <source>
        <dbReference type="ARBA" id="ARBA00022723"/>
    </source>
</evidence>
<dbReference type="Pfam" id="PF03165">
    <property type="entry name" value="MH1"/>
    <property type="match status" value="1"/>
</dbReference>
<keyword evidence="5 7" id="KW-0804">Transcription</keyword>
<proteinExistence type="inferred from homology"/>
<dbReference type="PANTHER" id="PTHR13703">
    <property type="entry name" value="SMAD"/>
    <property type="match status" value="1"/>
</dbReference>
<feature type="compositionally biased region" description="Polar residues" evidence="8">
    <location>
        <begin position="102"/>
        <end position="112"/>
    </location>
</feature>
<keyword evidence="2" id="KW-0479">Metal-binding</keyword>
<dbReference type="Proteomes" id="UP000887566">
    <property type="component" value="Unplaced"/>
</dbReference>
<name>A0A914UXP2_9BILA</name>
<dbReference type="GO" id="GO:0050793">
    <property type="term" value="P:regulation of developmental process"/>
    <property type="evidence" value="ECO:0007669"/>
    <property type="project" value="UniProtKB-ARBA"/>
</dbReference>
<dbReference type="GO" id="GO:0051239">
    <property type="term" value="P:regulation of multicellular organismal process"/>
    <property type="evidence" value="ECO:0007669"/>
    <property type="project" value="UniProtKB-ARBA"/>
</dbReference>
<dbReference type="PANTHER" id="PTHR13703:SF45">
    <property type="entry name" value="MOTHERS AGAINST DECAPENTAPLEGIC HOMOLOG"/>
    <property type="match status" value="1"/>
</dbReference>
<dbReference type="WBParaSite" id="PSAMB.scaffold13468size2253.g35491.t1">
    <property type="protein sequence ID" value="PSAMB.scaffold13468size2253.g35491.t1"/>
    <property type="gene ID" value="PSAMB.scaffold13468size2253.g35491"/>
</dbReference>
<organism evidence="11 12">
    <name type="scientific">Plectus sambesii</name>
    <dbReference type="NCBI Taxonomy" id="2011161"/>
    <lineage>
        <taxon>Eukaryota</taxon>
        <taxon>Metazoa</taxon>
        <taxon>Ecdysozoa</taxon>
        <taxon>Nematoda</taxon>
        <taxon>Chromadorea</taxon>
        <taxon>Plectida</taxon>
        <taxon>Plectina</taxon>
        <taxon>Plectoidea</taxon>
        <taxon>Plectidae</taxon>
        <taxon>Plectus</taxon>
    </lineage>
</organism>
<keyword evidence="7" id="KW-0963">Cytoplasm</keyword>
<sequence length="355" mass="39305">SSGKTPTKCVTIQRTLDGRLQVAGRKGFPHVVYARIWRWSDLHKNELKHLRICQCAFDLKCDLVCVNPYHYERVVSPGIGSIDLSTLKIDATGLRGDGLGSPTDSCTDQLNSPIKDEVDSVPSHNIGHGPPSVSDQQWMSPQSSQLSPVAGPSTSASFLPQRPGDFNAPVASVHPTSQWQNGVQQPLFHSHHQLQQQQQQQQHQQQQQALRAQQYEASRRDQIEADMNVMLSAQPLPENWCSIAYYELDTQVGETYKVAAYQPNVFIDGGVDPSGTGRFCLGALSNVHRTEVSDKARQYIGKGIRLDLKGEGDVWLTCLSDMSVFVQSYYLDREAGRAPGDAVHKIYPQASLKVV</sequence>
<keyword evidence="11" id="KW-1185">Reference proteome</keyword>
<evidence type="ECO:0000256" key="3">
    <source>
        <dbReference type="ARBA" id="ARBA00022833"/>
    </source>
</evidence>
<dbReference type="GO" id="GO:0005737">
    <property type="term" value="C:cytoplasm"/>
    <property type="evidence" value="ECO:0007669"/>
    <property type="project" value="UniProtKB-SubCell"/>
</dbReference>
<feature type="domain" description="MH1" evidence="9">
    <location>
        <begin position="1"/>
        <end position="80"/>
    </location>
</feature>
<feature type="compositionally biased region" description="Polar residues" evidence="8">
    <location>
        <begin position="133"/>
        <end position="158"/>
    </location>
</feature>
<dbReference type="InterPro" id="IPR036578">
    <property type="entry name" value="SMAD_MH1_sf"/>
</dbReference>
<keyword evidence="4 7" id="KW-0805">Transcription regulation</keyword>
<dbReference type="GO" id="GO:0000978">
    <property type="term" value="F:RNA polymerase II cis-regulatory region sequence-specific DNA binding"/>
    <property type="evidence" value="ECO:0007669"/>
    <property type="project" value="TreeGrafter"/>
</dbReference>
<evidence type="ECO:0000256" key="8">
    <source>
        <dbReference type="SAM" id="MobiDB-lite"/>
    </source>
</evidence>
<dbReference type="SUPFAM" id="SSF49879">
    <property type="entry name" value="SMAD/FHA domain"/>
    <property type="match status" value="1"/>
</dbReference>
<feature type="domain" description="MH2" evidence="10">
    <location>
        <begin position="240"/>
        <end position="355"/>
    </location>
</feature>
<reference evidence="12" key="1">
    <citation type="submission" date="2022-11" db="UniProtKB">
        <authorList>
            <consortium name="WormBaseParasite"/>
        </authorList>
    </citation>
    <scope>IDENTIFICATION</scope>
</reference>
<dbReference type="InterPro" id="IPR017855">
    <property type="entry name" value="SMAD-like_dom_sf"/>
</dbReference>
<dbReference type="GO" id="GO:0030154">
    <property type="term" value="P:cell differentiation"/>
    <property type="evidence" value="ECO:0007669"/>
    <property type="project" value="TreeGrafter"/>
</dbReference>
<evidence type="ECO:0000259" key="9">
    <source>
        <dbReference type="PROSITE" id="PS51075"/>
    </source>
</evidence>
<dbReference type="GO" id="GO:0060395">
    <property type="term" value="P:SMAD protein signal transduction"/>
    <property type="evidence" value="ECO:0007669"/>
    <property type="project" value="TreeGrafter"/>
</dbReference>
<protein>
    <recommendedName>
        <fullName evidence="7">Mothers against decapentaplegic homolog</fullName>
        <shortName evidence="7">MAD homolog</shortName>
        <shortName evidence="7">Mothers against DPP homolog</shortName>
    </recommendedName>
    <alternativeName>
        <fullName evidence="7">SMAD family member</fullName>
    </alternativeName>
</protein>
<dbReference type="InterPro" id="IPR013019">
    <property type="entry name" value="MAD_homology_MH1"/>
</dbReference>
<evidence type="ECO:0000256" key="5">
    <source>
        <dbReference type="ARBA" id="ARBA00023163"/>
    </source>
</evidence>
<feature type="region of interest" description="Disordered" evidence="8">
    <location>
        <begin position="190"/>
        <end position="218"/>
    </location>
</feature>
<dbReference type="SUPFAM" id="SSF56366">
    <property type="entry name" value="SMAD MH1 domain"/>
    <property type="match status" value="1"/>
</dbReference>
<keyword evidence="3" id="KW-0862">Zinc</keyword>
<evidence type="ECO:0000256" key="6">
    <source>
        <dbReference type="ARBA" id="ARBA00023242"/>
    </source>
</evidence>